<feature type="region of interest" description="Disordered" evidence="1">
    <location>
        <begin position="58"/>
        <end position="77"/>
    </location>
</feature>
<dbReference type="EMBL" id="OR521060">
    <property type="protein sequence ID" value="WNO26072.1"/>
    <property type="molecule type" value="Genomic_DNA"/>
</dbReference>
<dbReference type="Proteomes" id="UP001302726">
    <property type="component" value="Segment"/>
</dbReference>
<name>A0AA96KIH9_9CAUD</name>
<keyword evidence="3" id="KW-1185">Reference proteome</keyword>
<protein>
    <submittedName>
        <fullName evidence="2">Uncharacterized protein</fullName>
    </submittedName>
</protein>
<feature type="compositionally biased region" description="Basic residues" evidence="1">
    <location>
        <begin position="60"/>
        <end position="77"/>
    </location>
</feature>
<organism evidence="2 3">
    <name type="scientific">Arthrobacter phage Wildwest</name>
    <dbReference type="NCBI Taxonomy" id="3051767"/>
    <lineage>
        <taxon>Viruses</taxon>
        <taxon>Duplodnaviria</taxon>
        <taxon>Heunggongvirae</taxon>
        <taxon>Uroviricota</taxon>
        <taxon>Caudoviricetes</taxon>
        <taxon>Casidaviridae</taxon>
        <taxon>Manhattanvirus</taxon>
        <taxon>Manhattanvirus wildwest</taxon>
    </lineage>
</organism>
<evidence type="ECO:0000256" key="1">
    <source>
        <dbReference type="SAM" id="MobiDB-lite"/>
    </source>
</evidence>
<evidence type="ECO:0000313" key="2">
    <source>
        <dbReference type="EMBL" id="WNO26072.1"/>
    </source>
</evidence>
<evidence type="ECO:0000313" key="3">
    <source>
        <dbReference type="Proteomes" id="UP001302726"/>
    </source>
</evidence>
<reference evidence="2 3" key="1">
    <citation type="submission" date="2023-08" db="EMBL/GenBank/DDBJ databases">
        <authorList>
            <person name="Bearden H.B."/>
            <person name="Frey A.C."/>
            <person name="Joo S.-Y."/>
            <person name="Kamran I.N."/>
            <person name="Lloyd G.E."/>
            <person name="Ohms H.J."/>
            <person name="Prayaga B.S."/>
            <person name="Spencer A.M."/>
            <person name="Gunewardana D.V."/>
            <person name="Tuisl T.J."/>
            <person name="Uhde A.K."/>
            <person name="Van-Hees R.D."/>
            <person name="Walther L.D."/>
            <person name="Wang S.Y."/>
            <person name="Woods E.A."/>
            <person name="Yates E.K."/>
            <person name="Khan H.A."/>
            <person name="Gomez J.L."/>
            <person name="Wire N.L."/>
            <person name="Adair T.L."/>
            <person name="Washington J.M."/>
            <person name="Ko C."/>
            <person name="Russell D.A."/>
            <person name="Jacobs-Sera D."/>
            <person name="Hatfull G.F."/>
        </authorList>
    </citation>
    <scope>NUCLEOTIDE SEQUENCE [LARGE SCALE GENOMIC DNA]</scope>
</reference>
<proteinExistence type="predicted"/>
<sequence>MNNTPAPAPSVDEAPAPLLSNVFQRRILAALNIAQYPRLAGPGRLNYGHIFAGIDPAEKAKRRAKGKAQRLARRKHR</sequence>
<gene>
    <name evidence="2" type="primary">53</name>
    <name evidence="2" type="ORF">SEA_WILDWEST_53</name>
</gene>
<accession>A0AA96KIH9</accession>